<dbReference type="PRINTS" id="PR00947">
    <property type="entry name" value="CUTICLE"/>
</dbReference>
<keyword evidence="3" id="KW-0732">Signal</keyword>
<feature type="chain" id="PRO_5022759801" evidence="3">
    <location>
        <begin position="22"/>
        <end position="127"/>
    </location>
</feature>
<reference evidence="4 5" key="1">
    <citation type="submission" date="2019-08" db="EMBL/GenBank/DDBJ databases">
        <authorList>
            <person name="Alioto T."/>
            <person name="Alioto T."/>
            <person name="Gomez Garrido J."/>
        </authorList>
    </citation>
    <scope>NUCLEOTIDE SEQUENCE [LARGE SCALE GENOMIC DNA]</scope>
</reference>
<evidence type="ECO:0000256" key="3">
    <source>
        <dbReference type="SAM" id="SignalP"/>
    </source>
</evidence>
<dbReference type="GO" id="GO:0031012">
    <property type="term" value="C:extracellular matrix"/>
    <property type="evidence" value="ECO:0007669"/>
    <property type="project" value="TreeGrafter"/>
</dbReference>
<dbReference type="GO" id="GO:0005615">
    <property type="term" value="C:extracellular space"/>
    <property type="evidence" value="ECO:0007669"/>
    <property type="project" value="TreeGrafter"/>
</dbReference>
<dbReference type="OrthoDB" id="6382835at2759"/>
<evidence type="ECO:0000256" key="1">
    <source>
        <dbReference type="ARBA" id="ARBA00022460"/>
    </source>
</evidence>
<keyword evidence="1 2" id="KW-0193">Cuticle</keyword>
<organism evidence="4 5">
    <name type="scientific">Cinara cedri</name>
    <dbReference type="NCBI Taxonomy" id="506608"/>
    <lineage>
        <taxon>Eukaryota</taxon>
        <taxon>Metazoa</taxon>
        <taxon>Ecdysozoa</taxon>
        <taxon>Arthropoda</taxon>
        <taxon>Hexapoda</taxon>
        <taxon>Insecta</taxon>
        <taxon>Pterygota</taxon>
        <taxon>Neoptera</taxon>
        <taxon>Paraneoptera</taxon>
        <taxon>Hemiptera</taxon>
        <taxon>Sternorrhyncha</taxon>
        <taxon>Aphidomorpha</taxon>
        <taxon>Aphidoidea</taxon>
        <taxon>Aphididae</taxon>
        <taxon>Lachninae</taxon>
        <taxon>Cinara</taxon>
    </lineage>
</organism>
<dbReference type="Proteomes" id="UP000325440">
    <property type="component" value="Unassembled WGS sequence"/>
</dbReference>
<keyword evidence="5" id="KW-1185">Reference proteome</keyword>
<dbReference type="PANTHER" id="PTHR12236">
    <property type="entry name" value="STRUCTURAL CONTITUENT OF CUTICLE"/>
    <property type="match status" value="1"/>
</dbReference>
<evidence type="ECO:0000313" key="4">
    <source>
        <dbReference type="EMBL" id="VVC25560.1"/>
    </source>
</evidence>
<dbReference type="InterPro" id="IPR000618">
    <property type="entry name" value="Insect_cuticle"/>
</dbReference>
<dbReference type="PROSITE" id="PS51155">
    <property type="entry name" value="CHIT_BIND_RR_2"/>
    <property type="match status" value="1"/>
</dbReference>
<protein>
    <submittedName>
        <fullName evidence="4">Insect cuticle protein,Chitin-binding type R&amp;R consensus</fullName>
    </submittedName>
</protein>
<dbReference type="Pfam" id="PF00379">
    <property type="entry name" value="Chitin_bind_4"/>
    <property type="match status" value="1"/>
</dbReference>
<evidence type="ECO:0000313" key="5">
    <source>
        <dbReference type="Proteomes" id="UP000325440"/>
    </source>
</evidence>
<feature type="signal peptide" evidence="3">
    <location>
        <begin position="1"/>
        <end position="21"/>
    </location>
</feature>
<dbReference type="PROSITE" id="PS00233">
    <property type="entry name" value="CHIT_BIND_RR_1"/>
    <property type="match status" value="1"/>
</dbReference>
<sequence length="127" mass="14981">MVNLFQIAVVVLSALTILTMAEHQATSFAYYHPIFHHTKHHGHDYYSPPKYEFKYGVHDPHTKDEKTQWEKRHEDVVHGGYSFVQPDGRIRKVTYTADKHNGFNAHVHYEHHAQHPQHYGHHHNQDS</sequence>
<evidence type="ECO:0000256" key="2">
    <source>
        <dbReference type="PROSITE-ProRule" id="PRU00497"/>
    </source>
</evidence>
<dbReference type="InterPro" id="IPR051217">
    <property type="entry name" value="Insect_Cuticle_Struc_Prot"/>
</dbReference>
<proteinExistence type="predicted"/>
<gene>
    <name evidence="4" type="ORF">CINCED_3A025333</name>
</gene>
<dbReference type="GO" id="GO:0042302">
    <property type="term" value="F:structural constituent of cuticle"/>
    <property type="evidence" value="ECO:0007669"/>
    <property type="project" value="UniProtKB-UniRule"/>
</dbReference>
<dbReference type="InterPro" id="IPR031311">
    <property type="entry name" value="CHIT_BIND_RR_consensus"/>
</dbReference>
<name>A0A5E4M0L4_9HEMI</name>
<dbReference type="PANTHER" id="PTHR12236:SF95">
    <property type="entry name" value="CUTICULAR PROTEIN 76BD, ISOFORM C-RELATED"/>
    <property type="match status" value="1"/>
</dbReference>
<accession>A0A5E4M0L4</accession>
<dbReference type="EMBL" id="CABPRJ010000015">
    <property type="protein sequence ID" value="VVC25560.1"/>
    <property type="molecule type" value="Genomic_DNA"/>
</dbReference>
<dbReference type="AlphaFoldDB" id="A0A5E4M0L4"/>